<comment type="caution">
    <text evidence="1">The sequence shown here is derived from an EMBL/GenBank/DDBJ whole genome shotgun (WGS) entry which is preliminary data.</text>
</comment>
<protein>
    <submittedName>
        <fullName evidence="1">Uncharacterized protein</fullName>
    </submittedName>
</protein>
<evidence type="ECO:0000313" key="2">
    <source>
        <dbReference type="Proteomes" id="UP000053900"/>
    </source>
</evidence>
<proteinExistence type="predicted"/>
<dbReference type="Proteomes" id="UP000053900">
    <property type="component" value="Unassembled WGS sequence"/>
</dbReference>
<accession>A0ABR5ING6</accession>
<evidence type="ECO:0000313" key="1">
    <source>
        <dbReference type="EMBL" id="KND22608.1"/>
    </source>
</evidence>
<organism evidence="1 2">
    <name type="scientific">Enhydrobacter aerosaccus</name>
    <dbReference type="NCBI Taxonomy" id="225324"/>
    <lineage>
        <taxon>Bacteria</taxon>
        <taxon>Pseudomonadati</taxon>
        <taxon>Pseudomonadota</taxon>
        <taxon>Alphaproteobacteria</taxon>
        <taxon>Hyphomicrobiales</taxon>
        <taxon>Enhydrobacter</taxon>
    </lineage>
</organism>
<name>A0ABR5ING6_9HYPH</name>
<reference evidence="1 2" key="1">
    <citation type="submission" date="2015-07" db="EMBL/GenBank/DDBJ databases">
        <title>Draft genome of Enhydrobacter aerosaccus.</title>
        <authorList>
            <person name="Wang X."/>
        </authorList>
    </citation>
    <scope>NUCLEOTIDE SEQUENCE [LARGE SCALE GENOMIC DNA]</scope>
    <source>
        <strain evidence="1 2">CGMCC9176</strain>
    </source>
</reference>
<sequence length="63" mass="6963">MLKVQGQGYKLSSHFAPVFSPKIALGKMPLFIVVPVYPIKGSEGNIIYTLSLMLVSLLWLKQA</sequence>
<dbReference type="EMBL" id="LGSW01000001">
    <property type="protein sequence ID" value="KND22608.1"/>
    <property type="molecule type" value="Genomic_DNA"/>
</dbReference>
<gene>
    <name evidence="1" type="ORF">AFK20_00290</name>
</gene>
<keyword evidence="2" id="KW-1185">Reference proteome</keyword>